<reference evidence="2 3" key="1">
    <citation type="submission" date="2023-11" db="EMBL/GenBank/DDBJ databases">
        <authorList>
            <person name="Okamura Y."/>
        </authorList>
    </citation>
    <scope>NUCLEOTIDE SEQUENCE [LARGE SCALE GENOMIC DNA]</scope>
</reference>
<comment type="caution">
    <text evidence="2">The sequence shown here is derived from an EMBL/GenBank/DDBJ whole genome shotgun (WGS) entry which is preliminary data.</text>
</comment>
<evidence type="ECO:0000313" key="3">
    <source>
        <dbReference type="Proteomes" id="UP001497472"/>
    </source>
</evidence>
<dbReference type="Proteomes" id="UP001497472">
    <property type="component" value="Unassembled WGS sequence"/>
</dbReference>
<protein>
    <submittedName>
        <fullName evidence="2">Uncharacterized protein</fullName>
    </submittedName>
</protein>
<proteinExistence type="predicted"/>
<name>A0AAV1IYQ9_9NEOP</name>
<keyword evidence="3" id="KW-1185">Reference proteome</keyword>
<sequence length="105" mass="12269">MLHTSRPSVNSVTKRQHEHNGCQNEATKISTLVREIGHELLKRKISRPDKKYPAGYWEIERGESLSVFNLWVNLTRESSVVRLTILRYPPGHWIDRCSDQLFIRG</sequence>
<organism evidence="2 3">
    <name type="scientific">Leptosia nina</name>
    <dbReference type="NCBI Taxonomy" id="320188"/>
    <lineage>
        <taxon>Eukaryota</taxon>
        <taxon>Metazoa</taxon>
        <taxon>Ecdysozoa</taxon>
        <taxon>Arthropoda</taxon>
        <taxon>Hexapoda</taxon>
        <taxon>Insecta</taxon>
        <taxon>Pterygota</taxon>
        <taxon>Neoptera</taxon>
        <taxon>Endopterygota</taxon>
        <taxon>Lepidoptera</taxon>
        <taxon>Glossata</taxon>
        <taxon>Ditrysia</taxon>
        <taxon>Papilionoidea</taxon>
        <taxon>Pieridae</taxon>
        <taxon>Pierinae</taxon>
        <taxon>Leptosia</taxon>
    </lineage>
</organism>
<dbReference type="AlphaFoldDB" id="A0AAV1IYQ9"/>
<evidence type="ECO:0000256" key="1">
    <source>
        <dbReference type="SAM" id="MobiDB-lite"/>
    </source>
</evidence>
<feature type="region of interest" description="Disordered" evidence="1">
    <location>
        <begin position="1"/>
        <end position="24"/>
    </location>
</feature>
<dbReference type="EMBL" id="CAVLEF010000002">
    <property type="protein sequence ID" value="CAK1541439.1"/>
    <property type="molecule type" value="Genomic_DNA"/>
</dbReference>
<evidence type="ECO:0000313" key="2">
    <source>
        <dbReference type="EMBL" id="CAK1541439.1"/>
    </source>
</evidence>
<feature type="compositionally biased region" description="Polar residues" evidence="1">
    <location>
        <begin position="1"/>
        <end position="13"/>
    </location>
</feature>
<accession>A0AAV1IYQ9</accession>
<gene>
    <name evidence="2" type="ORF">LNINA_LOCUS1423</name>
</gene>